<reference evidence="2 3" key="1">
    <citation type="journal article" date="2019" name="Sci. Rep.">
        <title>Orb-weaving spider Araneus ventricosus genome elucidates the spidroin gene catalogue.</title>
        <authorList>
            <person name="Kono N."/>
            <person name="Nakamura H."/>
            <person name="Ohtoshi R."/>
            <person name="Moran D.A.P."/>
            <person name="Shinohara A."/>
            <person name="Yoshida Y."/>
            <person name="Fujiwara M."/>
            <person name="Mori M."/>
            <person name="Tomita M."/>
            <person name="Arakawa K."/>
        </authorList>
    </citation>
    <scope>NUCLEOTIDE SEQUENCE [LARGE SCALE GENOMIC DNA]</scope>
</reference>
<keyword evidence="1" id="KW-0472">Membrane</keyword>
<proteinExistence type="predicted"/>
<keyword evidence="3" id="KW-1185">Reference proteome</keyword>
<comment type="caution">
    <text evidence="2">The sequence shown here is derived from an EMBL/GenBank/DDBJ whole genome shotgun (WGS) entry which is preliminary data.</text>
</comment>
<evidence type="ECO:0000256" key="1">
    <source>
        <dbReference type="SAM" id="Phobius"/>
    </source>
</evidence>
<dbReference type="PANTHER" id="PTHR39948">
    <property type="entry name" value="GEO11419P1"/>
    <property type="match status" value="1"/>
</dbReference>
<dbReference type="Proteomes" id="UP000499080">
    <property type="component" value="Unassembled WGS sequence"/>
</dbReference>
<dbReference type="PANTHER" id="PTHR39948:SF1">
    <property type="entry name" value="GEO11419P1"/>
    <property type="match status" value="1"/>
</dbReference>
<dbReference type="EMBL" id="BGPR01029582">
    <property type="protein sequence ID" value="GBO01447.1"/>
    <property type="molecule type" value="Genomic_DNA"/>
</dbReference>
<dbReference type="AlphaFoldDB" id="A0A4Y2TPW6"/>
<feature type="transmembrane region" description="Helical" evidence="1">
    <location>
        <begin position="70"/>
        <end position="92"/>
    </location>
</feature>
<protein>
    <submittedName>
        <fullName evidence="2">Uncharacterized protein</fullName>
    </submittedName>
</protein>
<sequence length="113" mass="12855">MTLDLVEEVPRHPLDIIYSFIPLLENHPSCDTSISPFRAKMCLCSLMFSIMWFFILIFFGYPVGYFFCGWYVLLCPLDACCPAFACVTSFLLKATQFPLICTRNMLEGKGLCG</sequence>
<gene>
    <name evidence="2" type="ORF">AVEN_111168_1</name>
</gene>
<feature type="transmembrane region" description="Helical" evidence="1">
    <location>
        <begin position="43"/>
        <end position="64"/>
    </location>
</feature>
<keyword evidence="1" id="KW-1133">Transmembrane helix</keyword>
<evidence type="ECO:0000313" key="3">
    <source>
        <dbReference type="Proteomes" id="UP000499080"/>
    </source>
</evidence>
<organism evidence="2 3">
    <name type="scientific">Araneus ventricosus</name>
    <name type="common">Orbweaver spider</name>
    <name type="synonym">Epeira ventricosa</name>
    <dbReference type="NCBI Taxonomy" id="182803"/>
    <lineage>
        <taxon>Eukaryota</taxon>
        <taxon>Metazoa</taxon>
        <taxon>Ecdysozoa</taxon>
        <taxon>Arthropoda</taxon>
        <taxon>Chelicerata</taxon>
        <taxon>Arachnida</taxon>
        <taxon>Araneae</taxon>
        <taxon>Araneomorphae</taxon>
        <taxon>Entelegynae</taxon>
        <taxon>Araneoidea</taxon>
        <taxon>Araneidae</taxon>
        <taxon>Araneus</taxon>
    </lineage>
</organism>
<dbReference type="OrthoDB" id="6484224at2759"/>
<evidence type="ECO:0000313" key="2">
    <source>
        <dbReference type="EMBL" id="GBO01447.1"/>
    </source>
</evidence>
<accession>A0A4Y2TPW6</accession>
<name>A0A4Y2TPW6_ARAVE</name>
<keyword evidence="1" id="KW-0812">Transmembrane</keyword>